<feature type="compositionally biased region" description="Polar residues" evidence="1">
    <location>
        <begin position="1"/>
        <end position="13"/>
    </location>
</feature>
<evidence type="ECO:0000313" key="2">
    <source>
        <dbReference type="EMBL" id="KAJ2898354.1"/>
    </source>
</evidence>
<name>A0AAD5RMY5_9PEZI</name>
<protein>
    <submittedName>
        <fullName evidence="2">Uncharacterized protein</fullName>
    </submittedName>
</protein>
<comment type="caution">
    <text evidence="2">The sequence shown here is derived from an EMBL/GenBank/DDBJ whole genome shotgun (WGS) entry which is preliminary data.</text>
</comment>
<proteinExistence type="predicted"/>
<dbReference type="Proteomes" id="UP001201980">
    <property type="component" value="Unassembled WGS sequence"/>
</dbReference>
<gene>
    <name evidence="2" type="ORF">MKZ38_003982</name>
</gene>
<dbReference type="AlphaFoldDB" id="A0AAD5RMY5"/>
<evidence type="ECO:0000313" key="3">
    <source>
        <dbReference type="Proteomes" id="UP001201980"/>
    </source>
</evidence>
<feature type="region of interest" description="Disordered" evidence="1">
    <location>
        <begin position="1"/>
        <end position="79"/>
    </location>
</feature>
<sequence length="193" mass="20503">MTFYDNRTPSPSGSDGFGKPAPTPETVEAADAAPTTPTTNGASTPTAETETKPEPAVAAPESSEYRNPITGRPMSSLLSRGSSFTVVPEALSTTKGSCPSLRYFRNGTMGEDSNDSLTWCVWCSRHFTADSADDSDDRDSDRSAAYDQLKNRLCLGCRKHATPISGKSNKEKKDGDKGGGGGNRAFRNVIALK</sequence>
<reference evidence="2" key="1">
    <citation type="submission" date="2022-07" db="EMBL/GenBank/DDBJ databases">
        <title>Draft genome sequence of Zalerion maritima ATCC 34329, a (micro)plastics degrading marine fungus.</title>
        <authorList>
            <person name="Paco A."/>
            <person name="Goncalves M.F.M."/>
            <person name="Rocha-Santos T.A.P."/>
            <person name="Alves A."/>
        </authorList>
    </citation>
    <scope>NUCLEOTIDE SEQUENCE</scope>
    <source>
        <strain evidence="2">ATCC 34329</strain>
    </source>
</reference>
<evidence type="ECO:0000256" key="1">
    <source>
        <dbReference type="SAM" id="MobiDB-lite"/>
    </source>
</evidence>
<feature type="compositionally biased region" description="Basic and acidic residues" evidence="1">
    <location>
        <begin position="168"/>
        <end position="177"/>
    </location>
</feature>
<dbReference type="EMBL" id="JAKWBI020000234">
    <property type="protein sequence ID" value="KAJ2898354.1"/>
    <property type="molecule type" value="Genomic_DNA"/>
</dbReference>
<organism evidence="2 3">
    <name type="scientific">Zalerion maritima</name>
    <dbReference type="NCBI Taxonomy" id="339359"/>
    <lineage>
        <taxon>Eukaryota</taxon>
        <taxon>Fungi</taxon>
        <taxon>Dikarya</taxon>
        <taxon>Ascomycota</taxon>
        <taxon>Pezizomycotina</taxon>
        <taxon>Sordariomycetes</taxon>
        <taxon>Lulworthiomycetidae</taxon>
        <taxon>Lulworthiales</taxon>
        <taxon>Lulworthiaceae</taxon>
        <taxon>Zalerion</taxon>
    </lineage>
</organism>
<feature type="compositionally biased region" description="Low complexity" evidence="1">
    <location>
        <begin position="24"/>
        <end position="61"/>
    </location>
</feature>
<feature type="region of interest" description="Disordered" evidence="1">
    <location>
        <begin position="160"/>
        <end position="193"/>
    </location>
</feature>
<accession>A0AAD5RMY5</accession>
<keyword evidence="3" id="KW-1185">Reference proteome</keyword>